<evidence type="ECO:0000313" key="5">
    <source>
        <dbReference type="Proteomes" id="UP000030645"/>
    </source>
</evidence>
<organism evidence="4 5">
    <name type="scientific">Morus notabilis</name>
    <dbReference type="NCBI Taxonomy" id="981085"/>
    <lineage>
        <taxon>Eukaryota</taxon>
        <taxon>Viridiplantae</taxon>
        <taxon>Streptophyta</taxon>
        <taxon>Embryophyta</taxon>
        <taxon>Tracheophyta</taxon>
        <taxon>Spermatophyta</taxon>
        <taxon>Magnoliopsida</taxon>
        <taxon>eudicotyledons</taxon>
        <taxon>Gunneridae</taxon>
        <taxon>Pentapetalae</taxon>
        <taxon>rosids</taxon>
        <taxon>fabids</taxon>
        <taxon>Rosales</taxon>
        <taxon>Moraceae</taxon>
        <taxon>Moreae</taxon>
        <taxon>Morus</taxon>
    </lineage>
</organism>
<protein>
    <submittedName>
        <fullName evidence="4">Uncharacterized protein</fullName>
    </submittedName>
</protein>
<evidence type="ECO:0000256" key="3">
    <source>
        <dbReference type="ARBA" id="ARBA00022729"/>
    </source>
</evidence>
<accession>W9T2J7</accession>
<dbReference type="Gene3D" id="3.40.50.200">
    <property type="entry name" value="Peptidase S8/S53 domain"/>
    <property type="match status" value="1"/>
</dbReference>
<dbReference type="InterPro" id="IPR045051">
    <property type="entry name" value="SBT"/>
</dbReference>
<keyword evidence="5" id="KW-1185">Reference proteome</keyword>
<name>W9T2J7_9ROSA</name>
<dbReference type="GO" id="GO:0005576">
    <property type="term" value="C:extracellular region"/>
    <property type="evidence" value="ECO:0007669"/>
    <property type="project" value="UniProtKB-SubCell"/>
</dbReference>
<sequence length="87" mass="9556">MNSNLNNEAEFAYGAGQINPTRALNPGLVYDAGAADYIRFLCGNSYFDTLVQVITGMPNACTSGGSSSELIYKRQQNNDVRYLPFHK</sequence>
<evidence type="ECO:0000256" key="2">
    <source>
        <dbReference type="ARBA" id="ARBA00011073"/>
    </source>
</evidence>
<proteinExistence type="inferred from homology"/>
<dbReference type="PANTHER" id="PTHR10795">
    <property type="entry name" value="PROPROTEIN CONVERTASE SUBTILISIN/KEXIN"/>
    <property type="match status" value="1"/>
</dbReference>
<keyword evidence="3" id="KW-0732">Signal</keyword>
<reference evidence="5" key="1">
    <citation type="submission" date="2013-01" db="EMBL/GenBank/DDBJ databases">
        <title>Draft Genome Sequence of a Mulberry Tree, Morus notabilis C.K. Schneid.</title>
        <authorList>
            <person name="He N."/>
            <person name="Zhao S."/>
        </authorList>
    </citation>
    <scope>NUCLEOTIDE SEQUENCE</scope>
</reference>
<dbReference type="GO" id="GO:0006508">
    <property type="term" value="P:proteolysis"/>
    <property type="evidence" value="ECO:0007669"/>
    <property type="project" value="InterPro"/>
</dbReference>
<dbReference type="STRING" id="981085.W9T2J7"/>
<comment type="similarity">
    <text evidence="2">Belongs to the peptidase S8 family.</text>
</comment>
<dbReference type="EMBL" id="KE624815">
    <property type="protein sequence ID" value="EXC50252.1"/>
    <property type="molecule type" value="Genomic_DNA"/>
</dbReference>
<comment type="subcellular location">
    <subcellularLocation>
        <location evidence="1">Secreted</location>
    </subcellularLocation>
</comment>
<gene>
    <name evidence="4" type="ORF">L484_000066</name>
</gene>
<dbReference type="AlphaFoldDB" id="W9T2J7"/>
<dbReference type="InterPro" id="IPR036852">
    <property type="entry name" value="Peptidase_S8/S53_dom_sf"/>
</dbReference>
<dbReference type="GO" id="GO:0004252">
    <property type="term" value="F:serine-type endopeptidase activity"/>
    <property type="evidence" value="ECO:0007669"/>
    <property type="project" value="InterPro"/>
</dbReference>
<dbReference type="Proteomes" id="UP000030645">
    <property type="component" value="Unassembled WGS sequence"/>
</dbReference>
<evidence type="ECO:0000313" key="4">
    <source>
        <dbReference type="EMBL" id="EXC50252.1"/>
    </source>
</evidence>
<evidence type="ECO:0000256" key="1">
    <source>
        <dbReference type="ARBA" id="ARBA00004613"/>
    </source>
</evidence>